<sequence>MMDRRVFNSGESNLFSNLTNELIKWRFDSEGKIALDSVVHCWYSLSDQLHLIRRIIESLASDVSVIIAELRRLLSLDVFLQGQATDLRFIENPIEFNSLVNNQIYQKLSEWNKHGRDFFAHGDFFNTKVEFQCLFQLF</sequence>
<evidence type="ECO:0000313" key="1">
    <source>
        <dbReference type="EMBL" id="ODQ59741.1"/>
    </source>
</evidence>
<dbReference type="EMBL" id="KV454210">
    <property type="protein sequence ID" value="ODQ59741.1"/>
    <property type="molecule type" value="Genomic_DNA"/>
</dbReference>
<keyword evidence="2" id="KW-1185">Reference proteome</keyword>
<accession>A0A1E3P2P5</accession>
<evidence type="ECO:0000313" key="2">
    <source>
        <dbReference type="Proteomes" id="UP000094112"/>
    </source>
</evidence>
<feature type="non-terminal residue" evidence="1">
    <location>
        <position position="1"/>
    </location>
</feature>
<proteinExistence type="predicted"/>
<protein>
    <submittedName>
        <fullName evidence="1">Uncharacterized protein</fullName>
    </submittedName>
</protein>
<name>A0A1E3P2P5_WICAA</name>
<dbReference type="RefSeq" id="XP_019038948.1">
    <property type="nucleotide sequence ID" value="XM_019186305.1"/>
</dbReference>
<dbReference type="GeneID" id="30203551"/>
<dbReference type="AlphaFoldDB" id="A0A1E3P2P5"/>
<gene>
    <name evidence="1" type="ORF">WICANDRAFT_91568</name>
</gene>
<dbReference type="Proteomes" id="UP000094112">
    <property type="component" value="Unassembled WGS sequence"/>
</dbReference>
<organism evidence="1 2">
    <name type="scientific">Wickerhamomyces anomalus (strain ATCC 58044 / CBS 1984 / NCYC 433 / NRRL Y-366-8)</name>
    <name type="common">Yeast</name>
    <name type="synonym">Hansenula anomala</name>
    <dbReference type="NCBI Taxonomy" id="683960"/>
    <lineage>
        <taxon>Eukaryota</taxon>
        <taxon>Fungi</taxon>
        <taxon>Dikarya</taxon>
        <taxon>Ascomycota</taxon>
        <taxon>Saccharomycotina</taxon>
        <taxon>Saccharomycetes</taxon>
        <taxon>Phaffomycetales</taxon>
        <taxon>Wickerhamomycetaceae</taxon>
        <taxon>Wickerhamomyces</taxon>
    </lineage>
</organism>
<reference evidence="1 2" key="1">
    <citation type="journal article" date="2016" name="Proc. Natl. Acad. Sci. U.S.A.">
        <title>Comparative genomics of biotechnologically important yeasts.</title>
        <authorList>
            <person name="Riley R."/>
            <person name="Haridas S."/>
            <person name="Wolfe K.H."/>
            <person name="Lopes M.R."/>
            <person name="Hittinger C.T."/>
            <person name="Goeker M."/>
            <person name="Salamov A.A."/>
            <person name="Wisecaver J.H."/>
            <person name="Long T.M."/>
            <person name="Calvey C.H."/>
            <person name="Aerts A.L."/>
            <person name="Barry K.W."/>
            <person name="Choi C."/>
            <person name="Clum A."/>
            <person name="Coughlan A.Y."/>
            <person name="Deshpande S."/>
            <person name="Douglass A.P."/>
            <person name="Hanson S.J."/>
            <person name="Klenk H.-P."/>
            <person name="LaButti K.M."/>
            <person name="Lapidus A."/>
            <person name="Lindquist E.A."/>
            <person name="Lipzen A.M."/>
            <person name="Meier-Kolthoff J.P."/>
            <person name="Ohm R.A."/>
            <person name="Otillar R.P."/>
            <person name="Pangilinan J.L."/>
            <person name="Peng Y."/>
            <person name="Rokas A."/>
            <person name="Rosa C.A."/>
            <person name="Scheuner C."/>
            <person name="Sibirny A.A."/>
            <person name="Slot J.C."/>
            <person name="Stielow J.B."/>
            <person name="Sun H."/>
            <person name="Kurtzman C.P."/>
            <person name="Blackwell M."/>
            <person name="Grigoriev I.V."/>
            <person name="Jeffries T.W."/>
        </authorList>
    </citation>
    <scope>NUCLEOTIDE SEQUENCE [LARGE SCALE GENOMIC DNA]</scope>
    <source>
        <strain evidence="2">ATCC 58044 / CBS 1984 / NCYC 433 / NRRL Y-366-8</strain>
    </source>
</reference>
<feature type="non-terminal residue" evidence="1">
    <location>
        <position position="138"/>
    </location>
</feature>